<reference evidence="14 15" key="1">
    <citation type="journal article" date="2016" name="Genome Biol. Evol.">
        <title>Gene Family Evolution Reflects Adaptation to Soil Environmental Stressors in the Genome of the Collembolan Orchesella cincta.</title>
        <authorList>
            <person name="Faddeeva-Vakhrusheva A."/>
            <person name="Derks M.F."/>
            <person name="Anvar S.Y."/>
            <person name="Agamennone V."/>
            <person name="Suring W."/>
            <person name="Smit S."/>
            <person name="van Straalen N.M."/>
            <person name="Roelofs D."/>
        </authorList>
    </citation>
    <scope>NUCLEOTIDE SEQUENCE [LARGE SCALE GENOMIC DNA]</scope>
    <source>
        <tissue evidence="14">Mixed pool</tissue>
    </source>
</reference>
<dbReference type="Proteomes" id="UP000094527">
    <property type="component" value="Unassembled WGS sequence"/>
</dbReference>
<dbReference type="PRINTS" id="PR00109">
    <property type="entry name" value="TYRKINASE"/>
</dbReference>
<keyword evidence="12" id="KW-1133">Transmembrane helix</keyword>
<dbReference type="PROSITE" id="PS00107">
    <property type="entry name" value="PROTEIN_KINASE_ATP"/>
    <property type="match status" value="1"/>
</dbReference>
<dbReference type="EMBL" id="LJIJ01000032">
    <property type="protein sequence ID" value="ODN04986.1"/>
    <property type="molecule type" value="Genomic_DNA"/>
</dbReference>
<dbReference type="Gene3D" id="3.30.200.20">
    <property type="entry name" value="Phosphorylase Kinase, domain 1"/>
    <property type="match status" value="1"/>
</dbReference>
<evidence type="ECO:0000259" key="13">
    <source>
        <dbReference type="PROSITE" id="PS50011"/>
    </source>
</evidence>
<dbReference type="FunFam" id="3.30.200.20:FF:000586">
    <property type="entry name" value="Receptor protein-tyrosine kinase"/>
    <property type="match status" value="1"/>
</dbReference>
<dbReference type="SMART" id="SM00220">
    <property type="entry name" value="S_TKc"/>
    <property type="match status" value="1"/>
</dbReference>
<evidence type="ECO:0000256" key="6">
    <source>
        <dbReference type="ARBA" id="ARBA00023137"/>
    </source>
</evidence>
<evidence type="ECO:0000256" key="8">
    <source>
        <dbReference type="PIRSR" id="PIRSR000615-1"/>
    </source>
</evidence>
<dbReference type="GO" id="GO:0004714">
    <property type="term" value="F:transmembrane receptor protein tyrosine kinase activity"/>
    <property type="evidence" value="ECO:0007669"/>
    <property type="project" value="UniProtKB-EC"/>
</dbReference>
<keyword evidence="6" id="KW-0829">Tyrosine-protein kinase</keyword>
<dbReference type="InterPro" id="IPR000719">
    <property type="entry name" value="Prot_kinase_dom"/>
</dbReference>
<dbReference type="InterPro" id="IPR011009">
    <property type="entry name" value="Kinase-like_dom_sf"/>
</dbReference>
<keyword evidence="10" id="KW-0479">Metal-binding</keyword>
<evidence type="ECO:0000256" key="7">
    <source>
        <dbReference type="ARBA" id="ARBA00051243"/>
    </source>
</evidence>
<comment type="subcellular location">
    <subcellularLocation>
        <location evidence="1">Membrane</location>
        <topology evidence="1">Single-pass membrane protein</topology>
    </subcellularLocation>
</comment>
<protein>
    <submittedName>
        <fullName evidence="14">Vascular endothelial growth factor receptor 3</fullName>
    </submittedName>
</protein>
<accession>A0A1D2NJ44</accession>
<keyword evidence="12" id="KW-0812">Transmembrane</keyword>
<evidence type="ECO:0000256" key="3">
    <source>
        <dbReference type="ARBA" id="ARBA00022741"/>
    </source>
</evidence>
<feature type="domain" description="Protein kinase" evidence="13">
    <location>
        <begin position="686"/>
        <end position="975"/>
    </location>
</feature>
<evidence type="ECO:0000313" key="15">
    <source>
        <dbReference type="Proteomes" id="UP000094527"/>
    </source>
</evidence>
<feature type="active site" description="Proton acceptor" evidence="8">
    <location>
        <position position="839"/>
    </location>
</feature>
<evidence type="ECO:0000256" key="4">
    <source>
        <dbReference type="ARBA" id="ARBA00022777"/>
    </source>
</evidence>
<evidence type="ECO:0000313" key="14">
    <source>
        <dbReference type="EMBL" id="ODN04986.1"/>
    </source>
</evidence>
<keyword evidence="4" id="KW-0418">Kinase</keyword>
<evidence type="ECO:0000256" key="12">
    <source>
        <dbReference type="SAM" id="Phobius"/>
    </source>
</evidence>
<dbReference type="GO" id="GO:0043235">
    <property type="term" value="C:receptor complex"/>
    <property type="evidence" value="ECO:0007669"/>
    <property type="project" value="TreeGrafter"/>
</dbReference>
<sequence length="1028" mass="116053">MKSHHRNPTLCSAIVAFTLFFNVANFILTAHCDELLPKGENENEFAACLKSPEAVLIECHVVNVVKASCVEGVPHQPNVISIPQVPENGQGEINCTSPTPLELSFVGFQLEDFVTTKYVRNAANVFNEATYVFSVSFPLSQITSSRQVVVSRYNSEGQKMSFFLFRPGNKVFSSNVVNTNNSSEAIPLEFSDKRGVIPCVSNDPTVNPRLESVPQFGGPEDYQVTSGFIINSTGANAGERYRCRANVSTTTNPNTYEETAFFEVQPRRDAIFQPQTDKVYLFSNSELRISCKYNKRVVLEGNFKSKPITSKSFFSTTSLLEAESEYVENIVKVGDSGTIKCKSDDGRDLKTWNIETLDINNNPVVQLKKTSETEITCESKEFPIDKLKLQVVFCQGISECKLNEFCFDKEKGKYCGNYVEGTPCNHSSSTKFGGGLPSNNNQSSLCVSLPQNASYLSQGMIRCSAGEHTYQTNYFRGFDKKLYLDWTTAPVSALIDIFVPNVTMYPHNSYPFGCRATKFISDGTLQWVIRGKDGSEILLHKNRVQDLRDVYASDLDYKLYTVRESNIRLIYPNDYDVICMVPRWNATAWVRHHKRINVAAKEAPVTEIVSVSVSVILVLICIVVYVMWRLKKAKDAIRCLTEKEVQEFLEGNPEALKNATNKDAHEVVDSLPYDKKFEIPREKLLIDTENCLGKGAFGTVLKGRVEGISDVVAVKTVNNDCEVNRFKGFLSELKIMIYIGRHPHIVSLIGASTEKIKEKTLYIIVEFCANGSLEGYLRKYKNRVLDQRQEGNAYENLNTPSVSTESNTDKLTTAELIRWSYQTACGMEYLANKKVVHADLAARNVLIDARGNAKITDFGLSRQLFDYAQYVKKQQEPLPWRWMAIESLQQLRFSTHSDVWAYGILLWEIFSIGDIPYPGLSWDIQFVHQLCDGLRLSKPYHATDGIYNLMLDCWQDIPDSRPSFSFIAQYFKSLLESMNVNLEATKEPQPMSEISYINTLTPGYMRVAELLEVDTTDSRRSTNIYINS</sequence>
<feature type="transmembrane region" description="Helical" evidence="12">
    <location>
        <begin position="608"/>
        <end position="628"/>
    </location>
</feature>
<evidence type="ECO:0000256" key="2">
    <source>
        <dbReference type="ARBA" id="ARBA00022679"/>
    </source>
</evidence>
<dbReference type="InterPro" id="IPR008266">
    <property type="entry name" value="Tyr_kinase_AS"/>
</dbReference>
<dbReference type="STRING" id="48709.A0A1D2NJ44"/>
<feature type="binding site" evidence="10">
    <location>
        <position position="857"/>
    </location>
    <ligand>
        <name>Mg(2+)</name>
        <dbReference type="ChEBI" id="CHEBI:18420"/>
    </ligand>
</feature>
<name>A0A1D2NJ44_ORCCI</name>
<feature type="binding site" evidence="9">
    <location>
        <position position="843"/>
    </location>
    <ligand>
        <name>ATP</name>
        <dbReference type="ChEBI" id="CHEBI:30616"/>
    </ligand>
</feature>
<dbReference type="Gene3D" id="1.10.510.10">
    <property type="entry name" value="Transferase(Phosphotransferase) domain 1"/>
    <property type="match status" value="1"/>
</dbReference>
<evidence type="ECO:0000256" key="10">
    <source>
        <dbReference type="PIRSR" id="PIRSR000615-3"/>
    </source>
</evidence>
<keyword evidence="2" id="KW-0808">Transferase</keyword>
<keyword evidence="14" id="KW-0675">Receptor</keyword>
<dbReference type="InterPro" id="IPR050122">
    <property type="entry name" value="RTK"/>
</dbReference>
<feature type="binding site" evidence="10">
    <location>
        <position position="844"/>
    </location>
    <ligand>
        <name>Mg(2+)</name>
        <dbReference type="ChEBI" id="CHEBI:18420"/>
    </ligand>
</feature>
<dbReference type="OMA" id="IYPNDYD"/>
<dbReference type="CDD" id="cd00192">
    <property type="entry name" value="PTKc"/>
    <property type="match status" value="1"/>
</dbReference>
<dbReference type="OrthoDB" id="1668230at2759"/>
<gene>
    <name evidence="14" type="ORF">Ocin01_01743</name>
</gene>
<dbReference type="FunFam" id="1.10.510.10:FF:000554">
    <property type="entry name" value="Predicted protein"/>
    <property type="match status" value="1"/>
</dbReference>
<dbReference type="GO" id="GO:0046872">
    <property type="term" value="F:metal ion binding"/>
    <property type="evidence" value="ECO:0007669"/>
    <property type="project" value="UniProtKB-KW"/>
</dbReference>
<dbReference type="Pfam" id="PF07714">
    <property type="entry name" value="PK_Tyr_Ser-Thr"/>
    <property type="match status" value="1"/>
</dbReference>
<proteinExistence type="predicted"/>
<dbReference type="GO" id="GO:0005524">
    <property type="term" value="F:ATP binding"/>
    <property type="evidence" value="ECO:0007669"/>
    <property type="project" value="UniProtKB-UniRule"/>
</dbReference>
<comment type="catalytic activity">
    <reaction evidence="7">
        <text>L-tyrosyl-[protein] + ATP = O-phospho-L-tyrosyl-[protein] + ADP + H(+)</text>
        <dbReference type="Rhea" id="RHEA:10596"/>
        <dbReference type="Rhea" id="RHEA-COMP:10136"/>
        <dbReference type="Rhea" id="RHEA-COMP:20101"/>
        <dbReference type="ChEBI" id="CHEBI:15378"/>
        <dbReference type="ChEBI" id="CHEBI:30616"/>
        <dbReference type="ChEBI" id="CHEBI:46858"/>
        <dbReference type="ChEBI" id="CHEBI:61978"/>
        <dbReference type="ChEBI" id="CHEBI:456216"/>
        <dbReference type="EC" id="2.7.10.1"/>
    </reaction>
</comment>
<dbReference type="SUPFAM" id="SSF56112">
    <property type="entry name" value="Protein kinase-like (PK-like)"/>
    <property type="match status" value="1"/>
</dbReference>
<dbReference type="GO" id="GO:0005886">
    <property type="term" value="C:plasma membrane"/>
    <property type="evidence" value="ECO:0007669"/>
    <property type="project" value="TreeGrafter"/>
</dbReference>
<dbReference type="GO" id="GO:0007169">
    <property type="term" value="P:cell surface receptor protein tyrosine kinase signaling pathway"/>
    <property type="evidence" value="ECO:0007669"/>
    <property type="project" value="TreeGrafter"/>
</dbReference>
<keyword evidence="12" id="KW-0472">Membrane</keyword>
<organism evidence="14 15">
    <name type="scientific">Orchesella cincta</name>
    <name type="common">Springtail</name>
    <name type="synonym">Podura cincta</name>
    <dbReference type="NCBI Taxonomy" id="48709"/>
    <lineage>
        <taxon>Eukaryota</taxon>
        <taxon>Metazoa</taxon>
        <taxon>Ecdysozoa</taxon>
        <taxon>Arthropoda</taxon>
        <taxon>Hexapoda</taxon>
        <taxon>Collembola</taxon>
        <taxon>Entomobryomorpha</taxon>
        <taxon>Entomobryoidea</taxon>
        <taxon>Orchesellidae</taxon>
        <taxon>Orchesellinae</taxon>
        <taxon>Orchesella</taxon>
    </lineage>
</organism>
<dbReference type="AlphaFoldDB" id="A0A1D2NJ44"/>
<dbReference type="PROSITE" id="PS50011">
    <property type="entry name" value="PROTEIN_KINASE_DOM"/>
    <property type="match status" value="1"/>
</dbReference>
<dbReference type="PROSITE" id="PS00109">
    <property type="entry name" value="PROTEIN_KINASE_TYR"/>
    <property type="match status" value="1"/>
</dbReference>
<keyword evidence="3 9" id="KW-0547">Nucleotide-binding</keyword>
<feature type="binding site" evidence="9 11">
    <location>
        <position position="715"/>
    </location>
    <ligand>
        <name>ATP</name>
        <dbReference type="ChEBI" id="CHEBI:30616"/>
    </ligand>
</feature>
<dbReference type="PANTHER" id="PTHR24416:SF600">
    <property type="entry name" value="PDGF- AND VEGF-RECEPTOR RELATED, ISOFORM J"/>
    <property type="match status" value="1"/>
</dbReference>
<feature type="binding site" evidence="9">
    <location>
        <begin position="693"/>
        <end position="700"/>
    </location>
    <ligand>
        <name>ATP</name>
        <dbReference type="ChEBI" id="CHEBI:30616"/>
    </ligand>
</feature>
<keyword evidence="15" id="KW-1185">Reference proteome</keyword>
<dbReference type="PANTHER" id="PTHR24416">
    <property type="entry name" value="TYROSINE-PROTEIN KINASE RECEPTOR"/>
    <property type="match status" value="1"/>
</dbReference>
<evidence type="ECO:0000256" key="5">
    <source>
        <dbReference type="ARBA" id="ARBA00022840"/>
    </source>
</evidence>
<dbReference type="InterPro" id="IPR001245">
    <property type="entry name" value="Ser-Thr/Tyr_kinase_cat_dom"/>
</dbReference>
<comment type="caution">
    <text evidence="14">The sequence shown here is derived from an EMBL/GenBank/DDBJ whole genome shotgun (WGS) entry which is preliminary data.</text>
</comment>
<keyword evidence="5 9" id="KW-0067">ATP-binding</keyword>
<dbReference type="InterPro" id="IPR017441">
    <property type="entry name" value="Protein_kinase_ATP_BS"/>
</dbReference>
<evidence type="ECO:0000256" key="1">
    <source>
        <dbReference type="ARBA" id="ARBA00004167"/>
    </source>
</evidence>
<evidence type="ECO:0000256" key="9">
    <source>
        <dbReference type="PIRSR" id="PIRSR000615-2"/>
    </source>
</evidence>
<keyword evidence="10" id="KW-0460">Magnesium</keyword>
<dbReference type="PIRSF" id="PIRSF000615">
    <property type="entry name" value="TyrPK_CSF1-R"/>
    <property type="match status" value="1"/>
</dbReference>
<evidence type="ECO:0000256" key="11">
    <source>
        <dbReference type="PROSITE-ProRule" id="PRU10141"/>
    </source>
</evidence>